<dbReference type="Proteomes" id="UP000502677">
    <property type="component" value="Chromosome"/>
</dbReference>
<sequence>MSAERKAKLALWVKRASWWAGMIVGTAMLTSPNEMWHSLGGVVLGIATAAAAFQLWPEEKESWSLSETTSTRSVEIELRVTDKGQVEAYVCDAQVSQWEEGMGLLSNLDREEFAEELESLISLNAQELAESLVKDLFERVMPKMEGKK</sequence>
<dbReference type="AlphaFoldDB" id="A0A6G7XJJ4"/>
<evidence type="ECO:0000313" key="2">
    <source>
        <dbReference type="Proteomes" id="UP000502677"/>
    </source>
</evidence>
<organism evidence="1 2">
    <name type="scientific">Leucobacter viscericola</name>
    <dbReference type="NCBI Taxonomy" id="2714935"/>
    <lineage>
        <taxon>Bacteria</taxon>
        <taxon>Bacillati</taxon>
        <taxon>Actinomycetota</taxon>
        <taxon>Actinomycetes</taxon>
        <taxon>Micrococcales</taxon>
        <taxon>Microbacteriaceae</taxon>
        <taxon>Leucobacter</taxon>
    </lineage>
</organism>
<reference evidence="1 2" key="1">
    <citation type="submission" date="2020-03" db="EMBL/GenBank/DDBJ databases">
        <title>Leucobacter sp. nov., isolated from beetles.</title>
        <authorList>
            <person name="Hyun D.-W."/>
            <person name="Bae J.-W."/>
        </authorList>
    </citation>
    <scope>NUCLEOTIDE SEQUENCE [LARGE SCALE GENOMIC DNA]</scope>
    <source>
        <strain evidence="1 2">HDW9C</strain>
    </source>
</reference>
<dbReference type="EMBL" id="CP049863">
    <property type="protein sequence ID" value="QIK64547.1"/>
    <property type="molecule type" value="Genomic_DNA"/>
</dbReference>
<name>A0A6G7XJJ4_9MICO</name>
<evidence type="ECO:0000313" key="1">
    <source>
        <dbReference type="EMBL" id="QIK64547.1"/>
    </source>
</evidence>
<keyword evidence="2" id="KW-1185">Reference proteome</keyword>
<accession>A0A6G7XJJ4</accession>
<gene>
    <name evidence="1" type="ORF">G7068_15990</name>
</gene>
<proteinExistence type="predicted"/>
<dbReference type="KEGG" id="lvi:G7068_15990"/>
<protein>
    <submittedName>
        <fullName evidence="1">Uncharacterized protein</fullName>
    </submittedName>
</protein>
<dbReference type="RefSeq" id="WP_166292876.1">
    <property type="nucleotide sequence ID" value="NZ_CP049863.1"/>
</dbReference>